<protein>
    <submittedName>
        <fullName evidence="2">Uncharacterized protein</fullName>
    </submittedName>
</protein>
<reference evidence="2" key="2">
    <citation type="submission" date="2025-09" db="UniProtKB">
        <authorList>
            <consortium name="Ensembl"/>
        </authorList>
    </citation>
    <scope>IDENTIFICATION</scope>
</reference>
<organism evidence="2 3">
    <name type="scientific">Mus spicilegus</name>
    <name type="common">Mound-building mouse</name>
    <dbReference type="NCBI Taxonomy" id="10103"/>
    <lineage>
        <taxon>Eukaryota</taxon>
        <taxon>Metazoa</taxon>
        <taxon>Chordata</taxon>
        <taxon>Craniata</taxon>
        <taxon>Vertebrata</taxon>
        <taxon>Euteleostomi</taxon>
        <taxon>Mammalia</taxon>
        <taxon>Eutheria</taxon>
        <taxon>Euarchontoglires</taxon>
        <taxon>Glires</taxon>
        <taxon>Rodentia</taxon>
        <taxon>Myomorpha</taxon>
        <taxon>Muroidea</taxon>
        <taxon>Muridae</taxon>
        <taxon>Murinae</taxon>
        <taxon>Mus</taxon>
        <taxon>Mus</taxon>
    </lineage>
</organism>
<accession>A0A8C6N5K3</accession>
<keyword evidence="3" id="KW-1185">Reference proteome</keyword>
<dbReference type="Ensembl" id="ENSMSIT00000046872.1">
    <property type="protein sequence ID" value="ENSMSIP00000037162.1"/>
    <property type="gene ID" value="ENSMSIG00000030967.1"/>
</dbReference>
<dbReference type="Proteomes" id="UP000694415">
    <property type="component" value="Unplaced"/>
</dbReference>
<dbReference type="AlphaFoldDB" id="A0A8C6N5K3"/>
<sequence>LHRDRHCWLSSTVSMVPAPARESYTSASPWSWSPRWFPAAHGVLFRGLTSWRWKLHLESCSRRENGKTRHCPQMHPGRSSFPSQIGSRGRRLLGDTRFLLSTILYPHLILELWISSSAASRGKQQIVVCIPQVMGSSLQCKLLIQLLSTKMPSVCSIVGADVGSLRATLMRMELGSPIQSCRGLQTKFI</sequence>
<feature type="region of interest" description="Disordered" evidence="1">
    <location>
        <begin position="66"/>
        <end position="86"/>
    </location>
</feature>
<evidence type="ECO:0000313" key="2">
    <source>
        <dbReference type="Ensembl" id="ENSMSIP00000037162.1"/>
    </source>
</evidence>
<name>A0A8C6N5K3_MUSSI</name>
<proteinExistence type="predicted"/>
<reference evidence="2" key="1">
    <citation type="submission" date="2025-08" db="UniProtKB">
        <authorList>
            <consortium name="Ensembl"/>
        </authorList>
    </citation>
    <scope>IDENTIFICATION</scope>
</reference>
<evidence type="ECO:0000256" key="1">
    <source>
        <dbReference type="SAM" id="MobiDB-lite"/>
    </source>
</evidence>
<evidence type="ECO:0000313" key="3">
    <source>
        <dbReference type="Proteomes" id="UP000694415"/>
    </source>
</evidence>